<evidence type="ECO:0000256" key="1">
    <source>
        <dbReference type="ARBA" id="ARBA00003050"/>
    </source>
</evidence>
<dbReference type="PROSITE" id="PS00815">
    <property type="entry name" value="AIPM_HOMOCIT_SYNTH_1"/>
    <property type="match status" value="1"/>
</dbReference>
<evidence type="ECO:0000256" key="7">
    <source>
        <dbReference type="RuleBase" id="RU003523"/>
    </source>
</evidence>
<accession>A0ABV9TBN9</accession>
<comment type="caution">
    <text evidence="9">The sequence shown here is derived from an EMBL/GenBank/DDBJ whole genome shotgun (WGS) entry which is preliminary data.</text>
</comment>
<dbReference type="Gene3D" id="4.10.430.20">
    <property type="match status" value="1"/>
</dbReference>
<evidence type="ECO:0000256" key="5">
    <source>
        <dbReference type="ARBA" id="ARBA00022679"/>
    </source>
</evidence>
<evidence type="ECO:0000313" key="9">
    <source>
        <dbReference type="EMBL" id="MFC4892352.1"/>
    </source>
</evidence>
<evidence type="ECO:0000256" key="6">
    <source>
        <dbReference type="ARBA" id="ARBA00048019"/>
    </source>
</evidence>
<keyword evidence="10" id="KW-1185">Reference proteome</keyword>
<dbReference type="Pfam" id="PF22617">
    <property type="entry name" value="HCS_D2"/>
    <property type="match status" value="1"/>
</dbReference>
<organism evidence="9 10">
    <name type="scientific">Pseudofrancisella aestuarii</name>
    <dbReference type="NCBI Taxonomy" id="2670347"/>
    <lineage>
        <taxon>Bacteria</taxon>
        <taxon>Pseudomonadati</taxon>
        <taxon>Pseudomonadota</taxon>
        <taxon>Gammaproteobacteria</taxon>
        <taxon>Thiotrichales</taxon>
        <taxon>Francisellaceae</taxon>
        <taxon>Pseudofrancisella</taxon>
    </lineage>
</organism>
<protein>
    <recommendedName>
        <fullName evidence="4">Homocitrate synthase</fullName>
        <ecNumber evidence="3">2.3.3.14</ecNumber>
    </recommendedName>
</protein>
<dbReference type="EC" id="2.3.3.14" evidence="3"/>
<dbReference type="PROSITE" id="PS00816">
    <property type="entry name" value="AIPM_HOMOCIT_SYNTH_2"/>
    <property type="match status" value="1"/>
</dbReference>
<dbReference type="Gene3D" id="3.20.20.70">
    <property type="entry name" value="Aldolase class I"/>
    <property type="match status" value="1"/>
</dbReference>
<dbReference type="RefSeq" id="WP_211360949.1">
    <property type="nucleotide sequence ID" value="NZ_JBHSJH010000002.1"/>
</dbReference>
<dbReference type="PROSITE" id="PS50991">
    <property type="entry name" value="PYR_CT"/>
    <property type="match status" value="1"/>
</dbReference>
<gene>
    <name evidence="9" type="ORF">ACFPDQ_04745</name>
</gene>
<comment type="catalytic activity">
    <reaction evidence="6">
        <text>acetyl-CoA + 2-oxoglutarate + H2O = (2R)-homocitrate + CoA + H(+)</text>
        <dbReference type="Rhea" id="RHEA:12929"/>
        <dbReference type="ChEBI" id="CHEBI:15377"/>
        <dbReference type="ChEBI" id="CHEBI:15378"/>
        <dbReference type="ChEBI" id="CHEBI:16810"/>
        <dbReference type="ChEBI" id="CHEBI:57287"/>
        <dbReference type="ChEBI" id="CHEBI:57288"/>
        <dbReference type="ChEBI" id="CHEBI:58884"/>
        <dbReference type="EC" id="2.3.3.14"/>
    </reaction>
</comment>
<comment type="function">
    <text evidence="1">This protein is a Fe-Mo-cofactor biosynthetic component.</text>
</comment>
<dbReference type="Proteomes" id="UP001595926">
    <property type="component" value="Unassembled WGS sequence"/>
</dbReference>
<dbReference type="InterPro" id="IPR054691">
    <property type="entry name" value="LeuA/HCS_post-cat"/>
</dbReference>
<evidence type="ECO:0000256" key="2">
    <source>
        <dbReference type="ARBA" id="ARBA00006154"/>
    </source>
</evidence>
<dbReference type="InterPro" id="IPR002034">
    <property type="entry name" value="AIPM/Hcit_synth_CS"/>
</dbReference>
<dbReference type="InterPro" id="IPR013785">
    <property type="entry name" value="Aldolase_TIM"/>
</dbReference>
<comment type="similarity">
    <text evidence="2 7">Belongs to the alpha-IPM synthase/homocitrate synthase family.</text>
</comment>
<dbReference type="SUPFAM" id="SSF51569">
    <property type="entry name" value="Aldolase"/>
    <property type="match status" value="1"/>
</dbReference>
<dbReference type="Pfam" id="PF00682">
    <property type="entry name" value="HMGL-like"/>
    <property type="match status" value="1"/>
</dbReference>
<evidence type="ECO:0000259" key="8">
    <source>
        <dbReference type="PROSITE" id="PS50991"/>
    </source>
</evidence>
<evidence type="ECO:0000313" key="10">
    <source>
        <dbReference type="Proteomes" id="UP001595926"/>
    </source>
</evidence>
<feature type="domain" description="Pyruvate carboxyltransferase" evidence="8">
    <location>
        <begin position="4"/>
        <end position="257"/>
    </location>
</feature>
<evidence type="ECO:0000256" key="3">
    <source>
        <dbReference type="ARBA" id="ARBA00012974"/>
    </source>
</evidence>
<keyword evidence="5 7" id="KW-0808">Transferase</keyword>
<proteinExistence type="inferred from homology"/>
<evidence type="ECO:0000256" key="4">
    <source>
        <dbReference type="ARBA" id="ARBA00020735"/>
    </source>
</evidence>
<dbReference type="PANTHER" id="PTHR42880:SF1">
    <property type="entry name" value="ISOPROPYLMALATE_HOMOCITRATE_CITRAMALATE SYNTHASE FAMILY PROTEIN"/>
    <property type="match status" value="1"/>
</dbReference>
<dbReference type="PANTHER" id="PTHR42880">
    <property type="entry name" value="HOMOCITRATE SYNTHASE"/>
    <property type="match status" value="1"/>
</dbReference>
<reference evidence="10" key="1">
    <citation type="journal article" date="2019" name="Int. J. Syst. Evol. Microbiol.">
        <title>The Global Catalogue of Microorganisms (GCM) 10K type strain sequencing project: providing services to taxonomists for standard genome sequencing and annotation.</title>
        <authorList>
            <consortium name="The Broad Institute Genomics Platform"/>
            <consortium name="The Broad Institute Genome Sequencing Center for Infectious Disease"/>
            <person name="Wu L."/>
            <person name="Ma J."/>
        </authorList>
    </citation>
    <scope>NUCLEOTIDE SEQUENCE [LARGE SCALE GENOMIC DNA]</scope>
    <source>
        <strain evidence="10">CGMCC 1.13718</strain>
    </source>
</reference>
<name>A0ABV9TBN9_9GAMM</name>
<sequence>MSRILILDSTLREGEQTHNICFSVEEKIILANKLRDFGVNIIEVGHPGISETEKKICTEIVKQVKNIDILVHSRATAEDVLAASETKAPWIGIWASYNDISLSTKYTNKSREWIEQKVIESIKLAKELGFKVRFSIEDASRTPLDLIHNLGTVAINAGADRISLADTVGIWHPNQCYAIVKSAKEKFNCEIEVHLHNDLGLAQANAISAINAGATIIDTSILGIGERAGICDLIPLAKALEIFYNRDDFNFKLSQDLASAISRIGCFNIEPHHPLTGKNVFTHASKYHIKATRNNPEAYEAIDPASLNRDRAILVNNLDRKNIQRINSNLEVKIPFVKGASELLHHRDGVGSRWVFMDSRVDERSHIYVIERTFDIDYSETYQPHVDSHAHNCDSMFVFMGNNKDGTGLKVSVTFGEGDNQETKIIDSPASVYIPVNIYHSYSYISGTGRFLNFVLSPNYNQSIVNV</sequence>
<dbReference type="InterPro" id="IPR000891">
    <property type="entry name" value="PYR_CT"/>
</dbReference>
<dbReference type="EMBL" id="JBHSJH010000002">
    <property type="protein sequence ID" value="MFC4892352.1"/>
    <property type="molecule type" value="Genomic_DNA"/>
</dbReference>